<dbReference type="Pfam" id="PF08282">
    <property type="entry name" value="Hydrolase_3"/>
    <property type="match status" value="1"/>
</dbReference>
<protein>
    <submittedName>
        <fullName evidence="1">Uncharacterized protein</fullName>
    </submittedName>
</protein>
<dbReference type="GO" id="GO:0005829">
    <property type="term" value="C:cytosol"/>
    <property type="evidence" value="ECO:0007669"/>
    <property type="project" value="TreeGrafter"/>
</dbReference>
<organism evidence="1 2">
    <name type="scientific">Goodfellowiella coeruleoviolacea</name>
    <dbReference type="NCBI Taxonomy" id="334858"/>
    <lineage>
        <taxon>Bacteria</taxon>
        <taxon>Bacillati</taxon>
        <taxon>Actinomycetota</taxon>
        <taxon>Actinomycetes</taxon>
        <taxon>Pseudonocardiales</taxon>
        <taxon>Pseudonocardiaceae</taxon>
        <taxon>Goodfellowiella</taxon>
    </lineage>
</organism>
<dbReference type="InterPro" id="IPR036412">
    <property type="entry name" value="HAD-like_sf"/>
</dbReference>
<dbReference type="Gene3D" id="3.40.50.1000">
    <property type="entry name" value="HAD superfamily/HAD-like"/>
    <property type="match status" value="1"/>
</dbReference>
<accession>A0AAE3KEZ0</accession>
<dbReference type="Proteomes" id="UP001206128">
    <property type="component" value="Unassembled WGS sequence"/>
</dbReference>
<proteinExistence type="predicted"/>
<dbReference type="PANTHER" id="PTHR10000">
    <property type="entry name" value="PHOSPHOSERINE PHOSPHATASE"/>
    <property type="match status" value="1"/>
</dbReference>
<dbReference type="InterPro" id="IPR023214">
    <property type="entry name" value="HAD_sf"/>
</dbReference>
<dbReference type="GO" id="GO:0000287">
    <property type="term" value="F:magnesium ion binding"/>
    <property type="evidence" value="ECO:0007669"/>
    <property type="project" value="TreeGrafter"/>
</dbReference>
<evidence type="ECO:0000313" key="2">
    <source>
        <dbReference type="Proteomes" id="UP001206128"/>
    </source>
</evidence>
<keyword evidence="2" id="KW-1185">Reference proteome</keyword>
<reference evidence="1" key="1">
    <citation type="submission" date="2022-06" db="EMBL/GenBank/DDBJ databases">
        <title>Genomic Encyclopedia of Archaeal and Bacterial Type Strains, Phase II (KMG-II): from individual species to whole genera.</title>
        <authorList>
            <person name="Goeker M."/>
        </authorList>
    </citation>
    <scope>NUCLEOTIDE SEQUENCE</scope>
    <source>
        <strain evidence="1">DSM 43935</strain>
    </source>
</reference>
<dbReference type="EMBL" id="JAMTCK010000003">
    <property type="protein sequence ID" value="MCP2164392.1"/>
    <property type="molecule type" value="Genomic_DNA"/>
</dbReference>
<gene>
    <name evidence="1" type="ORF">LX83_001232</name>
</gene>
<sequence length="220" mass="23297">MPPVAEAAGVTGYAVCGNGAALYDIDADRVLWQRTLDPVLLRDVTRAIDEALPGCRVATERVDVGGDGRPSRRFLSEPGYQHPWWDPEHSATSRDQVLGHAALKLLIRHDNTTSEEMAEIASAVLDGAVNFTFSSRAGLLEISARGVTKATGLADVADRLGVAAADVVAFGDMSNDVPMLHWAGHGVAMGNAHPDALAAADEVTSSNAEDGLALVLERWF</sequence>
<evidence type="ECO:0000313" key="1">
    <source>
        <dbReference type="EMBL" id="MCP2164392.1"/>
    </source>
</evidence>
<dbReference type="PANTHER" id="PTHR10000:SF8">
    <property type="entry name" value="HAD SUPERFAMILY HYDROLASE-LIKE, TYPE 3"/>
    <property type="match status" value="1"/>
</dbReference>
<dbReference type="Gene3D" id="3.30.1240.10">
    <property type="match status" value="1"/>
</dbReference>
<dbReference type="SUPFAM" id="SSF56784">
    <property type="entry name" value="HAD-like"/>
    <property type="match status" value="1"/>
</dbReference>
<name>A0AAE3KEZ0_9PSEU</name>
<comment type="caution">
    <text evidence="1">The sequence shown here is derived from an EMBL/GenBank/DDBJ whole genome shotgun (WGS) entry which is preliminary data.</text>
</comment>
<dbReference type="AlphaFoldDB" id="A0AAE3KEZ0"/>
<dbReference type="GO" id="GO:0016791">
    <property type="term" value="F:phosphatase activity"/>
    <property type="evidence" value="ECO:0007669"/>
    <property type="project" value="TreeGrafter"/>
</dbReference>